<evidence type="ECO:0000313" key="4">
    <source>
        <dbReference type="Proteomes" id="UP001549184"/>
    </source>
</evidence>
<protein>
    <submittedName>
        <fullName evidence="3">Pilus assembly protein CpaB</fullName>
    </submittedName>
</protein>
<evidence type="ECO:0000313" key="3">
    <source>
        <dbReference type="EMBL" id="MET3653645.1"/>
    </source>
</evidence>
<keyword evidence="4" id="KW-1185">Reference proteome</keyword>
<gene>
    <name evidence="3" type="ORF">ABIC75_003382</name>
</gene>
<evidence type="ECO:0000259" key="2">
    <source>
        <dbReference type="SMART" id="SM00858"/>
    </source>
</evidence>
<reference evidence="3 4" key="1">
    <citation type="submission" date="2024-06" db="EMBL/GenBank/DDBJ databases">
        <title>Sorghum-associated microbial communities from plants grown in Nebraska, USA.</title>
        <authorList>
            <person name="Schachtman D."/>
        </authorList>
    </citation>
    <scope>NUCLEOTIDE SEQUENCE [LARGE SCALE GENOMIC DNA]</scope>
    <source>
        <strain evidence="3 4">1073</strain>
    </source>
</reference>
<dbReference type="InterPro" id="IPR031571">
    <property type="entry name" value="RcpC_dom"/>
</dbReference>
<dbReference type="EMBL" id="JBEPMU010000005">
    <property type="protein sequence ID" value="MET3653645.1"/>
    <property type="molecule type" value="Genomic_DNA"/>
</dbReference>
<dbReference type="SMART" id="SM00858">
    <property type="entry name" value="SAF"/>
    <property type="match status" value="1"/>
</dbReference>
<dbReference type="RefSeq" id="WP_354015032.1">
    <property type="nucleotide sequence ID" value="NZ_JBEPMU010000005.1"/>
</dbReference>
<sequence length="333" mass="34240">MHNVSRIAAIVLVVLATVLALVAFNLGKRRQVQEAPAPVAAATTPPPPAPAAPAKVAHAIVAAQALPAGEVIPASSLRDMVVSTAPEGSYGQLALLVGQVPRVDIPEGTVVTSALLANPIAMQLRPGERALAVPVDEVSGVGYRVQPGDYVDVVVTLKMEELNPAAMGRQHTDSRLLASRLRVLAYGARDLPSVGVTPGQSASATRNDAGEAAAKMAVLAVPLADVDPLVLGLQAGKVSLALRHPGDQGMPSDLLFPLPPTVLAPRGDLTAEQRAWLLMPENRAFAGIEDASLVGHGRGSAPTLRPRVPSQGGLEIIRGSNASSSHAPQAVTP</sequence>
<dbReference type="NCBIfam" id="TIGR03177">
    <property type="entry name" value="pilus_cpaB"/>
    <property type="match status" value="1"/>
</dbReference>
<accession>A0ABV2JXW0</accession>
<feature type="region of interest" description="Disordered" evidence="1">
    <location>
        <begin position="296"/>
        <end position="333"/>
    </location>
</feature>
<dbReference type="Proteomes" id="UP001549184">
    <property type="component" value="Unassembled WGS sequence"/>
</dbReference>
<dbReference type="Pfam" id="PF16976">
    <property type="entry name" value="RcpC"/>
    <property type="match status" value="1"/>
</dbReference>
<feature type="domain" description="SAF" evidence="2">
    <location>
        <begin position="57"/>
        <end position="117"/>
    </location>
</feature>
<dbReference type="InterPro" id="IPR017592">
    <property type="entry name" value="Pilus_assmbl_Flp-typ_CpaB"/>
</dbReference>
<dbReference type="InterPro" id="IPR013974">
    <property type="entry name" value="SAF"/>
</dbReference>
<feature type="compositionally biased region" description="Polar residues" evidence="1">
    <location>
        <begin position="320"/>
        <end position="333"/>
    </location>
</feature>
<comment type="caution">
    <text evidence="3">The sequence shown here is derived from an EMBL/GenBank/DDBJ whole genome shotgun (WGS) entry which is preliminary data.</text>
</comment>
<dbReference type="CDD" id="cd11614">
    <property type="entry name" value="SAF_CpaB_FlgA_like"/>
    <property type="match status" value="1"/>
</dbReference>
<dbReference type="Pfam" id="PF08666">
    <property type="entry name" value="SAF"/>
    <property type="match status" value="1"/>
</dbReference>
<evidence type="ECO:0000256" key="1">
    <source>
        <dbReference type="SAM" id="MobiDB-lite"/>
    </source>
</evidence>
<organism evidence="3 4">
    <name type="scientific">Dyella japonica</name>
    <dbReference type="NCBI Taxonomy" id="231455"/>
    <lineage>
        <taxon>Bacteria</taxon>
        <taxon>Pseudomonadati</taxon>
        <taxon>Pseudomonadota</taxon>
        <taxon>Gammaproteobacteria</taxon>
        <taxon>Lysobacterales</taxon>
        <taxon>Rhodanobacteraceae</taxon>
        <taxon>Dyella</taxon>
    </lineage>
</organism>
<proteinExistence type="predicted"/>
<name>A0ABV2JXW0_9GAMM</name>